<dbReference type="KEGG" id="vg:15010807"/>
<reference evidence="1 2" key="1">
    <citation type="submission" date="2010-11" db="EMBL/GenBank/DDBJ databases">
        <title>The Genome Sequence of Pseudoalteromonas phage pYD6-A.</title>
        <authorList>
            <consortium name="The Broad Institute Genome Sequencing Platform"/>
            <person name="Henn M.R."/>
            <person name="Wolf A."/>
            <person name="Jost G."/>
            <person name="Levin J."/>
            <person name="Malboeuf C."/>
            <person name="Casali M."/>
            <person name="Russ C."/>
            <person name="Lennon N."/>
            <person name="Chapman S.B."/>
            <person name="Erlich R."/>
            <person name="Young S.K."/>
            <person name="Yandava C."/>
            <person name="Zeng Q."/>
            <person name="Alvarado L."/>
            <person name="Anderson S."/>
            <person name="Berlin A."/>
            <person name="Chen Z."/>
            <person name="Freedman E."/>
            <person name="Gellesch M."/>
            <person name="Goldberg J."/>
            <person name="Green L."/>
            <person name="Griggs A."/>
            <person name="Gujja S."/>
            <person name="Heilman E.R."/>
            <person name="Heiman D."/>
            <person name="Hollinger A."/>
            <person name="Howarth C."/>
            <person name="Larson L."/>
            <person name="Mehta T."/>
            <person name="Pearson M."/>
            <person name="Roberts A."/>
            <person name="Ryan E."/>
            <person name="Saif S."/>
            <person name="Shea T."/>
            <person name="Shenoy N."/>
            <person name="Sisk P."/>
            <person name="Stolte C."/>
            <person name="Sykes S."/>
            <person name="White J."/>
            <person name="Haas B."/>
            <person name="Nusbaum C."/>
            <person name="Birren B."/>
        </authorList>
    </citation>
    <scope>NUCLEOTIDE SEQUENCE [LARGE SCALE GENOMIC DNA]</scope>
    <source>
        <strain evidence="2">pYD6-A</strain>
    </source>
</reference>
<evidence type="ECO:0000313" key="1">
    <source>
        <dbReference type="EMBL" id="AGH57594.1"/>
    </source>
</evidence>
<keyword evidence="2" id="KW-1185">Reference proteome</keyword>
<dbReference type="GeneID" id="15010807"/>
<gene>
    <name evidence="1" type="ORF">PYDG_00064</name>
</gene>
<name>M4T3Z1_9CAUD</name>
<sequence>MTKEELLEIIRTAIVEAEEYGLCRFEDGTAITGAMWDPEDGNLVFTEDLPLT</sequence>
<organism evidence="1 2">
    <name type="scientific">Pseudoalteromonas phage pYD6-A</name>
    <dbReference type="NCBI Taxonomy" id="754052"/>
    <lineage>
        <taxon>Viruses</taxon>
        <taxon>Duplodnaviria</taxon>
        <taxon>Heunggongvirae</taxon>
        <taxon>Uroviricota</taxon>
        <taxon>Caudoviricetes</taxon>
        <taxon>Schitoviridae</taxon>
        <taxon>Fuhrmanvirinae</taxon>
        <taxon>Matsuvirus</taxon>
        <taxon>Matsuvirus pYD6A</taxon>
    </lineage>
</organism>
<proteinExistence type="predicted"/>
<dbReference type="RefSeq" id="YP_007674272.1">
    <property type="nucleotide sequence ID" value="NC_020849.1"/>
</dbReference>
<accession>M4T3Z1</accession>
<dbReference type="Proteomes" id="UP000204048">
    <property type="component" value="Segment"/>
</dbReference>
<protein>
    <submittedName>
        <fullName evidence="1">Uncharacterized protein</fullName>
    </submittedName>
</protein>
<dbReference type="OrthoDB" id="37686at10239"/>
<dbReference type="EMBL" id="JF974296">
    <property type="protein sequence ID" value="AGH57594.1"/>
    <property type="molecule type" value="Genomic_DNA"/>
</dbReference>
<evidence type="ECO:0000313" key="2">
    <source>
        <dbReference type="Proteomes" id="UP000204048"/>
    </source>
</evidence>